<protein>
    <submittedName>
        <fullName evidence="6">Aldehyde-activating protein</fullName>
    </submittedName>
</protein>
<evidence type="ECO:0000313" key="7">
    <source>
        <dbReference type="Proteomes" id="UP001349262"/>
    </source>
</evidence>
<sequence>MRGSCLCGSVHYAIDRLDLPITHCHCVTCRKAHASAYATTAGVLRSHFRWLEGADSLRAFESSPGKIRWFCGTCGTHLIADRPARPHVLVRVATLDADPGQRPERHIWTAHAVPWLVDDEAIPHHPEWPPGR</sequence>
<proteinExistence type="inferred from homology"/>
<dbReference type="Gene3D" id="3.90.1590.10">
    <property type="entry name" value="glutathione-dependent formaldehyde- activating enzyme (gfa)"/>
    <property type="match status" value="1"/>
</dbReference>
<comment type="similarity">
    <text evidence="1">Belongs to the Gfa family.</text>
</comment>
<dbReference type="Pfam" id="PF04828">
    <property type="entry name" value="GFA"/>
    <property type="match status" value="1"/>
</dbReference>
<dbReference type="Proteomes" id="UP001349262">
    <property type="component" value="Unassembled WGS sequence"/>
</dbReference>
<keyword evidence="7" id="KW-1185">Reference proteome</keyword>
<keyword evidence="3" id="KW-0862">Zinc</keyword>
<dbReference type="InterPro" id="IPR011057">
    <property type="entry name" value="Mss4-like_sf"/>
</dbReference>
<keyword evidence="4" id="KW-0456">Lyase</keyword>
<evidence type="ECO:0000256" key="3">
    <source>
        <dbReference type="ARBA" id="ARBA00022833"/>
    </source>
</evidence>
<dbReference type="SUPFAM" id="SSF51316">
    <property type="entry name" value="Mss4-like"/>
    <property type="match status" value="1"/>
</dbReference>
<comment type="caution">
    <text evidence="6">The sequence shown here is derived from an EMBL/GenBank/DDBJ whole genome shotgun (WGS) entry which is preliminary data.</text>
</comment>
<dbReference type="EMBL" id="MLBY01000005">
    <property type="protein sequence ID" value="MEE7459620.1"/>
    <property type="molecule type" value="Genomic_DNA"/>
</dbReference>
<dbReference type="PANTHER" id="PTHR33337:SF40">
    <property type="entry name" value="CENP-V_GFA DOMAIN-CONTAINING PROTEIN-RELATED"/>
    <property type="match status" value="1"/>
</dbReference>
<reference evidence="6 7" key="1">
    <citation type="journal article" date="2012" name="Genet. Mol. Biol.">
        <title>Analysis of 16S rRNA and mxaF genes revealing insights into Methylobacterium niche-specific plant association.</title>
        <authorList>
            <person name="Dourado M.N."/>
            <person name="Andreote F.D."/>
            <person name="Dini-Andreote F."/>
            <person name="Conti R."/>
            <person name="Araujo J.M."/>
            <person name="Araujo W.L."/>
        </authorList>
    </citation>
    <scope>NUCLEOTIDE SEQUENCE [LARGE SCALE GENOMIC DNA]</scope>
    <source>
        <strain evidence="6 7">SR1.6/4</strain>
    </source>
</reference>
<evidence type="ECO:0000256" key="4">
    <source>
        <dbReference type="ARBA" id="ARBA00023239"/>
    </source>
</evidence>
<name>A0ABU7TG16_9HYPH</name>
<keyword evidence="2" id="KW-0479">Metal-binding</keyword>
<evidence type="ECO:0000313" key="6">
    <source>
        <dbReference type="EMBL" id="MEE7459620.1"/>
    </source>
</evidence>
<feature type="domain" description="CENP-V/GFA" evidence="5">
    <location>
        <begin position="1"/>
        <end position="116"/>
    </location>
</feature>
<dbReference type="PANTHER" id="PTHR33337">
    <property type="entry name" value="GFA DOMAIN-CONTAINING PROTEIN"/>
    <property type="match status" value="1"/>
</dbReference>
<evidence type="ECO:0000256" key="1">
    <source>
        <dbReference type="ARBA" id="ARBA00005495"/>
    </source>
</evidence>
<dbReference type="InterPro" id="IPR006913">
    <property type="entry name" value="CENP-V/GFA"/>
</dbReference>
<evidence type="ECO:0000259" key="5">
    <source>
        <dbReference type="PROSITE" id="PS51891"/>
    </source>
</evidence>
<evidence type="ECO:0000256" key="2">
    <source>
        <dbReference type="ARBA" id="ARBA00022723"/>
    </source>
</evidence>
<accession>A0ABU7TG16</accession>
<gene>
    <name evidence="6" type="ORF">MRSR164_23370</name>
</gene>
<dbReference type="PROSITE" id="PS51891">
    <property type="entry name" value="CENP_V_GFA"/>
    <property type="match status" value="1"/>
</dbReference>
<organism evidence="6 7">
    <name type="scientific">Methylobacterium radiotolerans</name>
    <dbReference type="NCBI Taxonomy" id="31998"/>
    <lineage>
        <taxon>Bacteria</taxon>
        <taxon>Pseudomonadati</taxon>
        <taxon>Pseudomonadota</taxon>
        <taxon>Alphaproteobacteria</taxon>
        <taxon>Hyphomicrobiales</taxon>
        <taxon>Methylobacteriaceae</taxon>
        <taxon>Methylobacterium</taxon>
    </lineage>
</organism>